<gene>
    <name evidence="1" type="ORF">FNY66_12940</name>
</gene>
<name>A0A5M9HV37_9FIRM</name>
<dbReference type="EMBL" id="VMSO01000022">
    <property type="protein sequence ID" value="KAA8500548.1"/>
    <property type="molecule type" value="Genomic_DNA"/>
</dbReference>
<evidence type="ECO:0000313" key="1">
    <source>
        <dbReference type="EMBL" id="KAA8500548.1"/>
    </source>
</evidence>
<accession>A0A5M9HV37</accession>
<reference evidence="1" key="1">
    <citation type="submission" date="2019-07" db="EMBL/GenBank/DDBJ databases">
        <authorList>
            <person name="Wongkuna S."/>
            <person name="Scaria J."/>
        </authorList>
    </citation>
    <scope>NUCLEOTIDE SEQUENCE [LARGE SCALE GENOMIC DNA]</scope>
    <source>
        <strain evidence="1">SW178</strain>
    </source>
</reference>
<dbReference type="Proteomes" id="UP000322025">
    <property type="component" value="Unassembled WGS sequence"/>
</dbReference>
<comment type="caution">
    <text evidence="1">The sequence shown here is derived from an EMBL/GenBank/DDBJ whole genome shotgun (WGS) entry which is preliminary data.</text>
</comment>
<proteinExistence type="predicted"/>
<sequence length="80" mass="9042">MNLSQLTRLQALKKHLAAFQKNHPKFGSFCTAVYQNALTEGTVIEISATSPDGRNYVTNLKLTPEDLEFLHALQELKQLR</sequence>
<keyword evidence="2" id="KW-1185">Reference proteome</keyword>
<dbReference type="OrthoDB" id="1766780at2"/>
<evidence type="ECO:0000313" key="2">
    <source>
        <dbReference type="Proteomes" id="UP000322025"/>
    </source>
</evidence>
<organism evidence="1 2">
    <name type="scientific">Mediterraneibacter catenae</name>
    <dbReference type="NCBI Taxonomy" id="2594882"/>
    <lineage>
        <taxon>Bacteria</taxon>
        <taxon>Bacillati</taxon>
        <taxon>Bacillota</taxon>
        <taxon>Clostridia</taxon>
        <taxon>Lachnospirales</taxon>
        <taxon>Lachnospiraceae</taxon>
        <taxon>Mediterraneibacter</taxon>
    </lineage>
</organism>
<dbReference type="RefSeq" id="WP_087152041.1">
    <property type="nucleotide sequence ID" value="NZ_VMSO01000022.1"/>
</dbReference>
<protein>
    <submittedName>
        <fullName evidence="1">Uncharacterized protein</fullName>
    </submittedName>
</protein>
<dbReference type="AlphaFoldDB" id="A0A5M9HV37"/>